<reference evidence="1 2" key="1">
    <citation type="submission" date="2019-05" db="EMBL/GenBank/DDBJ databases">
        <title>Draft genome sequence of Actinomadura geliboluensis A8036.</title>
        <authorList>
            <person name="Saricaoglu S."/>
            <person name="Isik K."/>
        </authorList>
    </citation>
    <scope>NUCLEOTIDE SEQUENCE [LARGE SCALE GENOMIC DNA]</scope>
    <source>
        <strain evidence="1 2">A8036</strain>
    </source>
</reference>
<sequence>MMEVFFGAVLLVLVAAVVLLFAMLGELSSRLPTERETAADRDPAIWPLDDARLGTEPGRWPAELAGLTGPGTDIDAARTVLVLSTACSTCKDVAQQLSDELDRGAEGDMAVVVSTAERARGDRFVQQYGLHRLAHYVDEGGSWVADEFNVRMSPTALVIRGGRLESALVFQDVQALRTRVNEPKGVS</sequence>
<dbReference type="RefSeq" id="WP_138638752.1">
    <property type="nucleotide sequence ID" value="NZ_JASWDG010000195.1"/>
</dbReference>
<protein>
    <recommendedName>
        <fullName evidence="3">Thioredoxin domain-containing protein</fullName>
    </recommendedName>
</protein>
<proteinExistence type="predicted"/>
<accession>A0A5S4GPR2</accession>
<evidence type="ECO:0000313" key="2">
    <source>
        <dbReference type="Proteomes" id="UP000305238"/>
    </source>
</evidence>
<evidence type="ECO:0008006" key="3">
    <source>
        <dbReference type="Google" id="ProtNLM"/>
    </source>
</evidence>
<keyword evidence="2" id="KW-1185">Reference proteome</keyword>
<comment type="caution">
    <text evidence="1">The sequence shown here is derived from an EMBL/GenBank/DDBJ whole genome shotgun (WGS) entry which is preliminary data.</text>
</comment>
<dbReference type="AlphaFoldDB" id="A0A5S4GPR2"/>
<dbReference type="EMBL" id="VCKZ01000190">
    <property type="protein sequence ID" value="TMR34956.1"/>
    <property type="molecule type" value="Genomic_DNA"/>
</dbReference>
<gene>
    <name evidence="1" type="ORF">ETD96_24095</name>
</gene>
<dbReference type="Proteomes" id="UP000305238">
    <property type="component" value="Unassembled WGS sequence"/>
</dbReference>
<organism evidence="1 2">
    <name type="scientific">Actinomadura geliboluensis</name>
    <dbReference type="NCBI Taxonomy" id="882440"/>
    <lineage>
        <taxon>Bacteria</taxon>
        <taxon>Bacillati</taxon>
        <taxon>Actinomycetota</taxon>
        <taxon>Actinomycetes</taxon>
        <taxon>Streptosporangiales</taxon>
        <taxon>Thermomonosporaceae</taxon>
        <taxon>Actinomadura</taxon>
    </lineage>
</organism>
<dbReference type="InterPro" id="IPR036249">
    <property type="entry name" value="Thioredoxin-like_sf"/>
</dbReference>
<dbReference type="OrthoDB" id="3379962at2"/>
<name>A0A5S4GPR2_9ACTN</name>
<dbReference type="SUPFAM" id="SSF52833">
    <property type="entry name" value="Thioredoxin-like"/>
    <property type="match status" value="1"/>
</dbReference>
<evidence type="ECO:0000313" key="1">
    <source>
        <dbReference type="EMBL" id="TMR34956.1"/>
    </source>
</evidence>